<dbReference type="SUPFAM" id="SSF159501">
    <property type="entry name" value="EreA/ChaN-like"/>
    <property type="match status" value="1"/>
</dbReference>
<dbReference type="Gene3D" id="3.40.50.11550">
    <property type="match status" value="1"/>
</dbReference>
<feature type="region of interest" description="Disordered" evidence="1">
    <location>
        <begin position="1"/>
        <end position="40"/>
    </location>
</feature>
<feature type="domain" description="Dermonecrotic toxin N-terminal" evidence="2">
    <location>
        <begin position="251"/>
        <end position="536"/>
    </location>
</feature>
<sequence>MQLSATQRRSPHVEQGNQSPAEPHIKSRTLPASQLKSSAATNPHETALLKAYLSAIQGPTLDTPSEIVNVPLQSTLGQWLALYRAQIEHPVVQRWLNEQNIDQSALLTINPTTGALTAQVGKEKKHFALTDMSGWGQVSAPLLAAARVIAPGNVDELQVQFGTGSIHVNIAVVSNFQGEPPPKTLAQTRALIRRLNQNQAFDPIPNDDRLRPASSRSAQALEQHKQNAAKFYISAPQALTYKRLAIDVANTLPDVRAEAKKWAESLIFQLTGKHVDSDTIYLNRFKSSSTPLSQETATVTGWEHPNEEPYSSLRLPDALLKNFSEHDWDPGSLDLEAGLYMDGSGKSQKGGYGSYNQFPLAPSSVMHASWKTDFQAQMSKKIDTFWKDHLNDYEVALKGEFVFQARKQLKAFERKSPAEQALQAPEHRFTRDDYRMVMAAAPHLPLDENAPLTVEQLEAKAPVKGNVQVHALDIGGFPSSDILRFTDLGNHQQILYIPGAEPAFLKFASVEALDQWIAEQTKNVKKSQALLAHFPLITRQNHEPSTLEYIGRTLAPEASLFLKLFIGLPNKVEGLDSIFQKLSTDKLEPGAAEHSSLHKIEGDAFASIANASKVRMTSDADSVIKSNSEVTRDTWLNDVTVAAGLLAKLAPIAAPVAAAAVVTGLTELTLGAEKEYSGDTEAERKDGASKAFDGLLNTLFGVGTMAPLKDSFISPEEKPLAPIPGESPRIVKPEANRLRPSHVGNISQYAVADGEQLIENAPCNAKGIYQVKDGTTGEDHWFIRFTDTTGVRQVYEIKGNFKLSNEYVQIIQRETGKPVMTVYSTAEGEWRVNEILGGKRHRGRTLPPEHDTYMNRILSGNAAHDFNGDPAVTGQIRRWFRRDMDIYYIDLETNGMPARPSLPVMTINSTPESAIRRTLSQPGVRGLVLGEIHDEPAAYQLVIDQMQKFKDSGVTIIYVEGAPFIQGSSNIADAALLPSDAPNFGQHVYNPDYTGGPTLVDIINEADKHGIKVIGLEHQQLTWRTDNPMKMNLFTHPRGAEFRLKEFNYHAAKIIEQTPPGEKFVAIVGKDHMNTYDGIPGIAEQTGGVGMSVTPSLKGSSSIVSQPPNTPPPTLKFLRGTSIPEPYGDIHVDYNIDALTY</sequence>
<dbReference type="Pfam" id="PF20178">
    <property type="entry name" value="ToxA_N"/>
    <property type="match status" value="1"/>
</dbReference>
<dbReference type="CDD" id="cd14729">
    <property type="entry name" value="RtxA-like"/>
    <property type="match status" value="1"/>
</dbReference>
<dbReference type="AlphaFoldDB" id="A0ABD7TEW5"/>
<dbReference type="InterPro" id="IPR046673">
    <property type="entry name" value="ToxA_N"/>
</dbReference>
<organism evidence="3 4">
    <name type="scientific">Pseudomonas pergaminensis</name>
    <dbReference type="NCBI Taxonomy" id="2853159"/>
    <lineage>
        <taxon>Bacteria</taxon>
        <taxon>Pseudomonadati</taxon>
        <taxon>Pseudomonadota</taxon>
        <taxon>Gammaproteobacteria</taxon>
        <taxon>Pseudomonadales</taxon>
        <taxon>Pseudomonadaceae</taxon>
        <taxon>Pseudomonas</taxon>
    </lineage>
</organism>
<reference evidence="3" key="2">
    <citation type="submission" date="2024-04" db="EMBL/GenBank/DDBJ databases">
        <authorList>
            <person name="Diaz M."/>
            <person name="Bach T."/>
            <person name="Gonzalez Anta G."/>
            <person name="Agaras B."/>
            <person name="Wibberg D."/>
            <person name="Noguera F."/>
            <person name="Canciani W."/>
            <person name="Ybarra T."/>
            <person name="Nunez M.L."/>
            <person name="Valverde C."/>
        </authorList>
    </citation>
    <scope>NUCLEOTIDE SEQUENCE</scope>
    <source>
        <strain evidence="3">1008</strain>
    </source>
</reference>
<dbReference type="KEGG" id="ppeg:KUA23_24765"/>
<evidence type="ECO:0000313" key="4">
    <source>
        <dbReference type="Proteomes" id="UP001056907"/>
    </source>
</evidence>
<evidence type="ECO:0000259" key="2">
    <source>
        <dbReference type="Pfam" id="PF20178"/>
    </source>
</evidence>
<gene>
    <name evidence="3" type="ORF">KUA23_24765</name>
</gene>
<dbReference type="RefSeq" id="WP_252993007.1">
    <property type="nucleotide sequence ID" value="NZ_CP078013.2"/>
</dbReference>
<evidence type="ECO:0000313" key="3">
    <source>
        <dbReference type="EMBL" id="USW00199.1"/>
    </source>
</evidence>
<evidence type="ECO:0000256" key="1">
    <source>
        <dbReference type="SAM" id="MobiDB-lite"/>
    </source>
</evidence>
<name>A0ABD7TEW5_9PSED</name>
<proteinExistence type="predicted"/>
<feature type="compositionally biased region" description="Polar residues" evidence="1">
    <location>
        <begin position="30"/>
        <end position="40"/>
    </location>
</feature>
<dbReference type="Proteomes" id="UP001056907">
    <property type="component" value="Chromosome"/>
</dbReference>
<accession>A0ABD7TEW5</accession>
<protein>
    <submittedName>
        <fullName evidence="3">Membrane-targeted effector domain-containing toxin</fullName>
    </submittedName>
</protein>
<reference evidence="3" key="1">
    <citation type="journal article" date="2022" name="Front. Plant Sci.">
        <title>Agronomic efficiency and genome mining analysis of the wheat-biostimulant rhizospheric bacterium Pseudomonas pergaminensis sp. nov. strain 1008T.</title>
        <authorList>
            <person name="Diaz M."/>
            <person name="Bach T."/>
            <person name="Gonzalez Anta G."/>
            <person name="Agaras B."/>
            <person name="Wibberg D."/>
            <person name="Noguera F."/>
            <person name="Canciani W."/>
            <person name="Valverde C."/>
        </authorList>
    </citation>
    <scope>NUCLEOTIDE SEQUENCE</scope>
    <source>
        <strain evidence="3">1008</strain>
    </source>
</reference>
<dbReference type="EMBL" id="CP078013">
    <property type="protein sequence ID" value="USW00199.1"/>
    <property type="molecule type" value="Genomic_DNA"/>
</dbReference>